<dbReference type="AlphaFoldDB" id="X1IED2"/>
<feature type="region of interest" description="Disordered" evidence="7">
    <location>
        <begin position="1"/>
        <end position="22"/>
    </location>
</feature>
<evidence type="ECO:0008006" key="9">
    <source>
        <dbReference type="Google" id="ProtNLM"/>
    </source>
</evidence>
<dbReference type="Gene3D" id="1.20.58.110">
    <property type="entry name" value="Ribosomal protein S20"/>
    <property type="match status" value="1"/>
</dbReference>
<dbReference type="GO" id="GO:0003735">
    <property type="term" value="F:structural constituent of ribosome"/>
    <property type="evidence" value="ECO:0007669"/>
    <property type="project" value="InterPro"/>
</dbReference>
<dbReference type="PANTHER" id="PTHR33398">
    <property type="entry name" value="30S RIBOSOMAL PROTEIN S20"/>
    <property type="match status" value="1"/>
</dbReference>
<dbReference type="HAMAP" id="MF_00500">
    <property type="entry name" value="Ribosomal_bS20"/>
    <property type="match status" value="1"/>
</dbReference>
<evidence type="ECO:0000256" key="7">
    <source>
        <dbReference type="SAM" id="MobiDB-lite"/>
    </source>
</evidence>
<dbReference type="SUPFAM" id="SSF46992">
    <property type="entry name" value="Ribosomal protein S20"/>
    <property type="match status" value="1"/>
</dbReference>
<evidence type="ECO:0000256" key="4">
    <source>
        <dbReference type="ARBA" id="ARBA00022884"/>
    </source>
</evidence>
<dbReference type="PANTHER" id="PTHR33398:SF1">
    <property type="entry name" value="SMALL RIBOSOMAL SUBUNIT PROTEIN BS20C"/>
    <property type="match status" value="1"/>
</dbReference>
<dbReference type="GO" id="GO:0070181">
    <property type="term" value="F:small ribosomal subunit rRNA binding"/>
    <property type="evidence" value="ECO:0007669"/>
    <property type="project" value="TreeGrafter"/>
</dbReference>
<dbReference type="EMBL" id="BARU01025013">
    <property type="protein sequence ID" value="GAH55943.1"/>
    <property type="molecule type" value="Genomic_DNA"/>
</dbReference>
<comment type="function">
    <text evidence="1">Binds directly to 16S ribosomal RNA.</text>
</comment>
<evidence type="ECO:0000256" key="6">
    <source>
        <dbReference type="ARBA" id="ARBA00023274"/>
    </source>
</evidence>
<dbReference type="InterPro" id="IPR002583">
    <property type="entry name" value="Ribosomal_bS20"/>
</dbReference>
<reference evidence="8" key="1">
    <citation type="journal article" date="2014" name="Front. Microbiol.">
        <title>High frequency of phylogenetically diverse reductive dehalogenase-homologous genes in deep subseafloor sedimentary metagenomes.</title>
        <authorList>
            <person name="Kawai M."/>
            <person name="Futagami T."/>
            <person name="Toyoda A."/>
            <person name="Takaki Y."/>
            <person name="Nishi S."/>
            <person name="Hori S."/>
            <person name="Arai W."/>
            <person name="Tsubouchi T."/>
            <person name="Morono Y."/>
            <person name="Uchiyama I."/>
            <person name="Ito T."/>
            <person name="Fujiyama A."/>
            <person name="Inagaki F."/>
            <person name="Takami H."/>
        </authorList>
    </citation>
    <scope>NUCLEOTIDE SEQUENCE</scope>
    <source>
        <strain evidence="8">Expedition CK06-06</strain>
    </source>
</reference>
<dbReference type="FunFam" id="1.20.58.110:FF:000001">
    <property type="entry name" value="30S ribosomal protein S20"/>
    <property type="match status" value="1"/>
</dbReference>
<evidence type="ECO:0000256" key="3">
    <source>
        <dbReference type="ARBA" id="ARBA00022730"/>
    </source>
</evidence>
<dbReference type="GO" id="GO:0005829">
    <property type="term" value="C:cytosol"/>
    <property type="evidence" value="ECO:0007669"/>
    <property type="project" value="TreeGrafter"/>
</dbReference>
<dbReference type="InterPro" id="IPR036510">
    <property type="entry name" value="Ribosomal_bS20_sf"/>
</dbReference>
<dbReference type="GO" id="GO:0015935">
    <property type="term" value="C:small ribosomal subunit"/>
    <property type="evidence" value="ECO:0007669"/>
    <property type="project" value="TreeGrafter"/>
</dbReference>
<evidence type="ECO:0000256" key="1">
    <source>
        <dbReference type="ARBA" id="ARBA00003134"/>
    </source>
</evidence>
<comment type="caution">
    <text evidence="8">The sequence shown here is derived from an EMBL/GenBank/DDBJ whole genome shotgun (WGS) entry which is preliminary data.</text>
</comment>
<sequence length="101" mass="11684">MPNIRSAKKRLRQNKKRRLRNKSVKSYLKTITKKVKNAKEKNEATDLLKEAYKAYDMAVSKGVIHKNNAARHKSRLTRFINKKFLVAEESQEPTLQPGTSS</sequence>
<keyword evidence="3" id="KW-0699">rRNA-binding</keyword>
<keyword evidence="4" id="KW-0694">RNA-binding</keyword>
<organism evidence="8">
    <name type="scientific">marine sediment metagenome</name>
    <dbReference type="NCBI Taxonomy" id="412755"/>
    <lineage>
        <taxon>unclassified sequences</taxon>
        <taxon>metagenomes</taxon>
        <taxon>ecological metagenomes</taxon>
    </lineage>
</organism>
<dbReference type="Pfam" id="PF01649">
    <property type="entry name" value="Ribosomal_S20p"/>
    <property type="match status" value="1"/>
</dbReference>
<keyword evidence="5" id="KW-0689">Ribosomal protein</keyword>
<dbReference type="NCBIfam" id="TIGR00029">
    <property type="entry name" value="S20"/>
    <property type="match status" value="1"/>
</dbReference>
<comment type="similarity">
    <text evidence="2">Belongs to the bacterial ribosomal protein bS20 family.</text>
</comment>
<evidence type="ECO:0000256" key="2">
    <source>
        <dbReference type="ARBA" id="ARBA00007634"/>
    </source>
</evidence>
<evidence type="ECO:0000256" key="5">
    <source>
        <dbReference type="ARBA" id="ARBA00022980"/>
    </source>
</evidence>
<protein>
    <recommendedName>
        <fullName evidence="9">30S ribosomal protein S20</fullName>
    </recommendedName>
</protein>
<evidence type="ECO:0000313" key="8">
    <source>
        <dbReference type="EMBL" id="GAH55943.1"/>
    </source>
</evidence>
<dbReference type="GO" id="GO:0006412">
    <property type="term" value="P:translation"/>
    <property type="evidence" value="ECO:0007669"/>
    <property type="project" value="InterPro"/>
</dbReference>
<gene>
    <name evidence="8" type="ORF">S03H2_40351</name>
</gene>
<keyword evidence="6" id="KW-0687">Ribonucleoprotein</keyword>
<name>X1IED2_9ZZZZ</name>
<accession>X1IED2</accession>
<proteinExistence type="inferred from homology"/>